<dbReference type="InterPro" id="IPR051158">
    <property type="entry name" value="Metallophosphoesterase_sf"/>
</dbReference>
<evidence type="ECO:0000259" key="1">
    <source>
        <dbReference type="Pfam" id="PF00149"/>
    </source>
</evidence>
<dbReference type="AlphaFoldDB" id="A0A0K9YLI3"/>
<name>A0A0K9YLI3_9BACL</name>
<evidence type="ECO:0000313" key="2">
    <source>
        <dbReference type="EMBL" id="GED71257.1"/>
    </source>
</evidence>
<reference evidence="2 5" key="3">
    <citation type="submission" date="2019-06" db="EMBL/GenBank/DDBJ databases">
        <title>Whole genome shotgun sequence of Brevibacillus reuszeri NBRC 15719.</title>
        <authorList>
            <person name="Hosoyama A."/>
            <person name="Uohara A."/>
            <person name="Ohji S."/>
            <person name="Ichikawa N."/>
        </authorList>
    </citation>
    <scope>NUCLEOTIDE SEQUENCE [LARGE SCALE GENOMIC DNA]</scope>
    <source>
        <strain evidence="2 5">NBRC 15719</strain>
    </source>
</reference>
<reference evidence="3" key="2">
    <citation type="submission" date="2015-07" db="EMBL/GenBank/DDBJ databases">
        <title>MeaNS - Measles Nucleotide Surveillance Program.</title>
        <authorList>
            <person name="Tran T."/>
            <person name="Druce J."/>
        </authorList>
    </citation>
    <scope>NUCLEOTIDE SEQUENCE</scope>
    <source>
        <strain evidence="3">DSM 9887</strain>
    </source>
</reference>
<dbReference type="EMBL" id="LGIQ01000011">
    <property type="protein sequence ID" value="KNB69554.1"/>
    <property type="molecule type" value="Genomic_DNA"/>
</dbReference>
<dbReference type="Gene3D" id="3.60.21.10">
    <property type="match status" value="1"/>
</dbReference>
<protein>
    <submittedName>
        <fullName evidence="2">Metallophosphoesterase</fullName>
    </submittedName>
</protein>
<comment type="caution">
    <text evidence="3">The sequence shown here is derived from an EMBL/GenBank/DDBJ whole genome shotgun (WGS) entry which is preliminary data.</text>
</comment>
<reference evidence="4" key="1">
    <citation type="submission" date="2015-07" db="EMBL/GenBank/DDBJ databases">
        <title>Genome sequencing project for genomic taxonomy and phylogenomics of Bacillus-like bacteria.</title>
        <authorList>
            <person name="Liu B."/>
            <person name="Wang J."/>
            <person name="Zhu Y."/>
            <person name="Liu G."/>
            <person name="Chen Q."/>
            <person name="Chen Z."/>
            <person name="Lan J."/>
            <person name="Che J."/>
            <person name="Ge C."/>
            <person name="Shi H."/>
            <person name="Pan Z."/>
            <person name="Liu X."/>
        </authorList>
    </citation>
    <scope>NUCLEOTIDE SEQUENCE [LARGE SCALE GENOMIC DNA]</scope>
    <source>
        <strain evidence="4">DSM 9887</strain>
    </source>
</reference>
<dbReference type="Proteomes" id="UP000319578">
    <property type="component" value="Unassembled WGS sequence"/>
</dbReference>
<dbReference type="PANTHER" id="PTHR31302">
    <property type="entry name" value="TRANSMEMBRANE PROTEIN WITH METALLOPHOSPHOESTERASE DOMAIN-RELATED"/>
    <property type="match status" value="1"/>
</dbReference>
<accession>A0A0K9YLI3</accession>
<sequence length="272" mass="30430">MVIALLVLACAGIGTAFCLIHTLYVKTTTISTSVPGVPRLTLVHLTDLHGRTRFLNGPLHRLVNRHHPDLVLVTGDLTQNNSQLDEVLMELSRVDKGYGIYFVPGNYEREEVRCFHKRLYSAEAYAENKKAWAKHMIVLEYEGRLIPIGASQILIYGFDNSTYGNERYVWDDSAQASLTVFLAHSPNIITSIYHNGLKADLLLTGHTHGGQIRLFGKPLGGAVYRHFHLGQKKDEAVGLFSISRGLGTAKLPVRLFCFPEVTVYQINHHQPD</sequence>
<dbReference type="Proteomes" id="UP000036834">
    <property type="component" value="Unassembled WGS sequence"/>
</dbReference>
<dbReference type="PATRIC" id="fig|54915.3.peg.4624"/>
<dbReference type="OrthoDB" id="9780884at2"/>
<dbReference type="EMBL" id="BJON01000020">
    <property type="protein sequence ID" value="GED71257.1"/>
    <property type="molecule type" value="Genomic_DNA"/>
</dbReference>
<keyword evidence="5" id="KW-1185">Reference proteome</keyword>
<evidence type="ECO:0000313" key="5">
    <source>
        <dbReference type="Proteomes" id="UP000319578"/>
    </source>
</evidence>
<dbReference type="GO" id="GO:0016787">
    <property type="term" value="F:hydrolase activity"/>
    <property type="evidence" value="ECO:0007669"/>
    <property type="project" value="InterPro"/>
</dbReference>
<dbReference type="InterPro" id="IPR029052">
    <property type="entry name" value="Metallo-depent_PP-like"/>
</dbReference>
<dbReference type="Pfam" id="PF00149">
    <property type="entry name" value="Metallophos"/>
    <property type="match status" value="1"/>
</dbReference>
<gene>
    <name evidence="3" type="ORF">ADS79_27200</name>
    <name evidence="2" type="ORF">BRE01_49590</name>
</gene>
<dbReference type="SUPFAM" id="SSF56300">
    <property type="entry name" value="Metallo-dependent phosphatases"/>
    <property type="match status" value="1"/>
</dbReference>
<evidence type="ECO:0000313" key="3">
    <source>
        <dbReference type="EMBL" id="KNB69554.1"/>
    </source>
</evidence>
<dbReference type="InterPro" id="IPR004843">
    <property type="entry name" value="Calcineurin-like_PHP"/>
</dbReference>
<evidence type="ECO:0000313" key="4">
    <source>
        <dbReference type="Proteomes" id="UP000036834"/>
    </source>
</evidence>
<proteinExistence type="predicted"/>
<dbReference type="STRING" id="54915.ADS79_27200"/>
<feature type="domain" description="Calcineurin-like phosphoesterase" evidence="1">
    <location>
        <begin position="41"/>
        <end position="209"/>
    </location>
</feature>
<organism evidence="3 4">
    <name type="scientific">Brevibacillus reuszeri</name>
    <dbReference type="NCBI Taxonomy" id="54915"/>
    <lineage>
        <taxon>Bacteria</taxon>
        <taxon>Bacillati</taxon>
        <taxon>Bacillota</taxon>
        <taxon>Bacilli</taxon>
        <taxon>Bacillales</taxon>
        <taxon>Paenibacillaceae</taxon>
        <taxon>Brevibacillus</taxon>
    </lineage>
</organism>
<dbReference type="PANTHER" id="PTHR31302:SF0">
    <property type="entry name" value="TRANSMEMBRANE PROTEIN WITH METALLOPHOSPHOESTERASE DOMAIN"/>
    <property type="match status" value="1"/>
</dbReference>
<dbReference type="RefSeq" id="WP_049741579.1">
    <property type="nucleotide sequence ID" value="NZ_BJON01000020.1"/>
</dbReference>